<evidence type="ECO:0000259" key="3">
    <source>
        <dbReference type="Pfam" id="PF00440"/>
    </source>
</evidence>
<name>A0A251XPH8_9MICO</name>
<organism evidence="4 5">
    <name type="scientific">Clavibacter michiganensis</name>
    <dbReference type="NCBI Taxonomy" id="28447"/>
    <lineage>
        <taxon>Bacteria</taxon>
        <taxon>Bacillati</taxon>
        <taxon>Actinomycetota</taxon>
        <taxon>Actinomycetes</taxon>
        <taxon>Micrococcales</taxon>
        <taxon>Microbacteriaceae</taxon>
        <taxon>Clavibacter</taxon>
    </lineage>
</organism>
<evidence type="ECO:0000313" key="4">
    <source>
        <dbReference type="EMBL" id="OUE07417.1"/>
    </source>
</evidence>
<feature type="region of interest" description="Disordered" evidence="2">
    <location>
        <begin position="189"/>
        <end position="221"/>
    </location>
</feature>
<sequence length="283" mass="28937">MRCLPEASQASTAAIHAGSNACIVPTMTGTPCSADAAAMARPSSADTASGFSQSTARLPARHAAMTCSAWKRFGLPMTTTATAGSAISASASVVCRAPARAATRSATSASTSITWTTRNRSAMRANVGRWMACPTGPAPTRPTPNTSSPTTPSSLAMIRTTKTDSSFTVASLYVRVHGGTRGRIYIVTKSTSAAPQRRGSDGATENFPHADADESAATDPAAAAGMASRGLYSTGVRRRAEIVAAAVRVFGVRGYGAATIKEIADEVGVSPRPCSATSARRSC</sequence>
<dbReference type="Gene3D" id="1.10.10.60">
    <property type="entry name" value="Homeodomain-like"/>
    <property type="match status" value="1"/>
</dbReference>
<evidence type="ECO:0000256" key="2">
    <source>
        <dbReference type="SAM" id="MobiDB-lite"/>
    </source>
</evidence>
<keyword evidence="1" id="KW-0238">DNA-binding</keyword>
<dbReference type="Proteomes" id="UP000195106">
    <property type="component" value="Unassembled WGS sequence"/>
</dbReference>
<dbReference type="SUPFAM" id="SSF46689">
    <property type="entry name" value="Homeodomain-like"/>
    <property type="match status" value="1"/>
</dbReference>
<feature type="domain" description="HTH tetR-type" evidence="3">
    <location>
        <begin position="242"/>
        <end position="271"/>
    </location>
</feature>
<dbReference type="InterPro" id="IPR001647">
    <property type="entry name" value="HTH_TetR"/>
</dbReference>
<evidence type="ECO:0000313" key="5">
    <source>
        <dbReference type="Proteomes" id="UP000195106"/>
    </source>
</evidence>
<dbReference type="GO" id="GO:0003677">
    <property type="term" value="F:DNA binding"/>
    <property type="evidence" value="ECO:0007669"/>
    <property type="project" value="UniProtKB-KW"/>
</dbReference>
<comment type="caution">
    <text evidence="4">The sequence shown here is derived from an EMBL/GenBank/DDBJ whole genome shotgun (WGS) entry which is preliminary data.</text>
</comment>
<gene>
    <name evidence="4" type="ORF">CMsap09_00615</name>
</gene>
<proteinExistence type="predicted"/>
<dbReference type="Pfam" id="PF00440">
    <property type="entry name" value="TetR_N"/>
    <property type="match status" value="1"/>
</dbReference>
<evidence type="ECO:0000256" key="1">
    <source>
        <dbReference type="ARBA" id="ARBA00023125"/>
    </source>
</evidence>
<dbReference type="AlphaFoldDB" id="A0A251XPH8"/>
<accession>A0A251XPH8</accession>
<dbReference type="InterPro" id="IPR009057">
    <property type="entry name" value="Homeodomain-like_sf"/>
</dbReference>
<reference evidence="4 5" key="1">
    <citation type="submission" date="2016-08" db="EMBL/GenBank/DDBJ databases">
        <title>Genome sequence of Clavibacter michiganensis spp. strain CASJ009.</title>
        <authorList>
            <person name="Thapa S.P."/>
            <person name="Coaker G."/>
        </authorList>
    </citation>
    <scope>NUCLEOTIDE SEQUENCE [LARGE SCALE GENOMIC DNA]</scope>
    <source>
        <strain evidence="4">CASJ009</strain>
    </source>
</reference>
<dbReference type="EMBL" id="MDHJ01000001">
    <property type="protein sequence ID" value="OUE07417.1"/>
    <property type="molecule type" value="Genomic_DNA"/>
</dbReference>
<protein>
    <submittedName>
        <fullName evidence="4">Bacterial regulatory protein, tetR family</fullName>
    </submittedName>
</protein>